<name>A0ABV8NWK9_9BURK</name>
<evidence type="ECO:0000256" key="1">
    <source>
        <dbReference type="ARBA" id="ARBA00006987"/>
    </source>
</evidence>
<keyword evidence="4" id="KW-1185">Reference proteome</keyword>
<protein>
    <submittedName>
        <fullName evidence="3">Bug family tripartite tricarboxylate transporter substrate binding protein</fullName>
    </submittedName>
</protein>
<dbReference type="CDD" id="cd07012">
    <property type="entry name" value="PBP2_Bug_TTT"/>
    <property type="match status" value="1"/>
</dbReference>
<proteinExistence type="inferred from homology"/>
<gene>
    <name evidence="3" type="ORF">ACFOY1_07935</name>
</gene>
<evidence type="ECO:0000313" key="3">
    <source>
        <dbReference type="EMBL" id="MFC4200879.1"/>
    </source>
</evidence>
<dbReference type="Pfam" id="PF03401">
    <property type="entry name" value="TctC"/>
    <property type="match status" value="1"/>
</dbReference>
<dbReference type="Proteomes" id="UP001595848">
    <property type="component" value="Unassembled WGS sequence"/>
</dbReference>
<comment type="caution">
    <text evidence="3">The sequence shown here is derived from an EMBL/GenBank/DDBJ whole genome shotgun (WGS) entry which is preliminary data.</text>
</comment>
<keyword evidence="2" id="KW-0732">Signal</keyword>
<organism evidence="3 4">
    <name type="scientific">Candidimonas humi</name>
    <dbReference type="NCBI Taxonomy" id="683355"/>
    <lineage>
        <taxon>Bacteria</taxon>
        <taxon>Pseudomonadati</taxon>
        <taxon>Pseudomonadota</taxon>
        <taxon>Betaproteobacteria</taxon>
        <taxon>Burkholderiales</taxon>
        <taxon>Alcaligenaceae</taxon>
        <taxon>Candidimonas</taxon>
    </lineage>
</organism>
<dbReference type="PANTHER" id="PTHR42928:SF5">
    <property type="entry name" value="BLR1237 PROTEIN"/>
    <property type="match status" value="1"/>
</dbReference>
<dbReference type="RefSeq" id="WP_217963911.1">
    <property type="nucleotide sequence ID" value="NZ_JAHTBN010000003.1"/>
</dbReference>
<dbReference type="EMBL" id="JBHSBV010000002">
    <property type="protein sequence ID" value="MFC4200879.1"/>
    <property type="molecule type" value="Genomic_DNA"/>
</dbReference>
<dbReference type="InterPro" id="IPR005064">
    <property type="entry name" value="BUG"/>
</dbReference>
<dbReference type="PANTHER" id="PTHR42928">
    <property type="entry name" value="TRICARBOXYLATE-BINDING PROTEIN"/>
    <property type="match status" value="1"/>
</dbReference>
<reference evidence="4" key="1">
    <citation type="journal article" date="2019" name="Int. J. Syst. Evol. Microbiol.">
        <title>The Global Catalogue of Microorganisms (GCM) 10K type strain sequencing project: providing services to taxonomists for standard genome sequencing and annotation.</title>
        <authorList>
            <consortium name="The Broad Institute Genomics Platform"/>
            <consortium name="The Broad Institute Genome Sequencing Center for Infectious Disease"/>
            <person name="Wu L."/>
            <person name="Ma J."/>
        </authorList>
    </citation>
    <scope>NUCLEOTIDE SEQUENCE [LARGE SCALE GENOMIC DNA]</scope>
    <source>
        <strain evidence="4">LMG 24813</strain>
    </source>
</reference>
<feature type="signal peptide" evidence="2">
    <location>
        <begin position="1"/>
        <end position="23"/>
    </location>
</feature>
<evidence type="ECO:0000313" key="4">
    <source>
        <dbReference type="Proteomes" id="UP001595848"/>
    </source>
</evidence>
<comment type="similarity">
    <text evidence="1">Belongs to the UPF0065 (bug) family.</text>
</comment>
<sequence>MMKRFAASLAVMSVIGAIVPAHADTYPAKPVTVIIPFAPGGGVDVLTRAIAAKLEANWRKPVIVQNKPGAGSLVGTAYVARAAPDGYTLLATVNQSMVGNRFLYKHLPYDPDKDFVPITMMVKAEQLIVANKNLPVKTLKDVVALARSKPGTLNYGSYGNGSQPHLLFSMINDREHIHLTHIPYNGITPNLLALAGGDVQLASGSAAVVLPLVQSGKIKPIAVAGSERVNQFPDVSTTTEQGFPYAQISIWYGMFAPAGTPAAVVSDIRKAVQAVLADPQFVKQQVSSKGLNVVAGDGKQLADTIHKETQSTGAMIKAAGVVAE</sequence>
<dbReference type="PIRSF" id="PIRSF017082">
    <property type="entry name" value="YflP"/>
    <property type="match status" value="1"/>
</dbReference>
<feature type="chain" id="PRO_5046280342" evidence="2">
    <location>
        <begin position="24"/>
        <end position="324"/>
    </location>
</feature>
<evidence type="ECO:0000256" key="2">
    <source>
        <dbReference type="SAM" id="SignalP"/>
    </source>
</evidence>
<accession>A0ABV8NWK9</accession>